<gene>
    <name evidence="2" type="ORF">J2Z34_002661</name>
</gene>
<reference evidence="2 3" key="1">
    <citation type="submission" date="2021-03" db="EMBL/GenBank/DDBJ databases">
        <title>Genomic Encyclopedia of Type Strains, Phase IV (KMG-IV): sequencing the most valuable type-strain genomes for metagenomic binning, comparative biology and taxonomic classification.</title>
        <authorList>
            <person name="Goeker M."/>
        </authorList>
    </citation>
    <scope>NUCLEOTIDE SEQUENCE [LARGE SCALE GENOMIC DNA]</scope>
    <source>
        <strain evidence="2 3">DSM 6139</strain>
    </source>
</reference>
<evidence type="ECO:0008006" key="4">
    <source>
        <dbReference type="Google" id="ProtNLM"/>
    </source>
</evidence>
<organism evidence="2 3">
    <name type="scientific">Youngiibacter multivorans</name>
    <dbReference type="NCBI Taxonomy" id="937251"/>
    <lineage>
        <taxon>Bacteria</taxon>
        <taxon>Bacillati</taxon>
        <taxon>Bacillota</taxon>
        <taxon>Clostridia</taxon>
        <taxon>Eubacteriales</taxon>
        <taxon>Clostridiaceae</taxon>
        <taxon>Youngiibacter</taxon>
    </lineage>
</organism>
<keyword evidence="1" id="KW-0472">Membrane</keyword>
<evidence type="ECO:0000313" key="2">
    <source>
        <dbReference type="EMBL" id="MBP1920163.1"/>
    </source>
</evidence>
<accession>A0ABS4G6I5</accession>
<sequence length="188" mass="20676">MTLTSVVLSAISTFAACLSGALILLKGRNEVKKAALAAIFASSMLLNHVSGIEGMEVVFSSVLLVSAITDAYTGEVHSIPMWLLFPAAAAGFIVRKSYVAALFGFLVWIYRKDKRLSYWFGEGDLYILAAIAMMYGTGVFRAMALGAAFALIWCLVKRSREAFFIPFLYLGLMVSRMEIADSLFYFFI</sequence>
<protein>
    <recommendedName>
        <fullName evidence="4">Prepilin type IV endopeptidase peptidase domain-containing protein</fullName>
    </recommendedName>
</protein>
<feature type="transmembrane region" description="Helical" evidence="1">
    <location>
        <begin position="81"/>
        <end position="110"/>
    </location>
</feature>
<feature type="transmembrane region" description="Helical" evidence="1">
    <location>
        <begin position="125"/>
        <end position="155"/>
    </location>
</feature>
<evidence type="ECO:0000256" key="1">
    <source>
        <dbReference type="SAM" id="Phobius"/>
    </source>
</evidence>
<dbReference type="Proteomes" id="UP001519271">
    <property type="component" value="Unassembled WGS sequence"/>
</dbReference>
<name>A0ABS4G6I5_9CLOT</name>
<keyword evidence="1" id="KW-1133">Transmembrane helix</keyword>
<feature type="transmembrane region" description="Helical" evidence="1">
    <location>
        <begin position="6"/>
        <end position="25"/>
    </location>
</feature>
<dbReference type="EMBL" id="JAGGKC010000025">
    <property type="protein sequence ID" value="MBP1920163.1"/>
    <property type="molecule type" value="Genomic_DNA"/>
</dbReference>
<keyword evidence="3" id="KW-1185">Reference proteome</keyword>
<proteinExistence type="predicted"/>
<comment type="caution">
    <text evidence="2">The sequence shown here is derived from an EMBL/GenBank/DDBJ whole genome shotgun (WGS) entry which is preliminary data.</text>
</comment>
<evidence type="ECO:0000313" key="3">
    <source>
        <dbReference type="Proteomes" id="UP001519271"/>
    </source>
</evidence>
<feature type="transmembrane region" description="Helical" evidence="1">
    <location>
        <begin position="167"/>
        <end position="187"/>
    </location>
</feature>
<keyword evidence="1" id="KW-0812">Transmembrane</keyword>